<reference evidence="2 3" key="1">
    <citation type="submission" date="2016-11" db="EMBL/GenBank/DDBJ databases">
        <authorList>
            <person name="Jaros S."/>
            <person name="Januszkiewicz K."/>
            <person name="Wedrychowicz H."/>
        </authorList>
    </citation>
    <scope>NUCLEOTIDE SEQUENCE [LARGE SCALE GENOMIC DNA]</scope>
    <source>
        <strain evidence="2 3">Y1</strain>
    </source>
</reference>
<evidence type="ECO:0000313" key="3">
    <source>
        <dbReference type="Proteomes" id="UP000184394"/>
    </source>
</evidence>
<dbReference type="AlphaFoldDB" id="A0A1M7JMU6"/>
<keyword evidence="1" id="KW-0732">Signal</keyword>
<protein>
    <submittedName>
        <fullName evidence="2">Uncharacterized protein</fullName>
    </submittedName>
</protein>
<evidence type="ECO:0000256" key="1">
    <source>
        <dbReference type="SAM" id="SignalP"/>
    </source>
</evidence>
<name>A0A1M7JMU6_RUMFL</name>
<gene>
    <name evidence="2" type="ORF">SAMN04487860_106111</name>
</gene>
<dbReference type="OrthoDB" id="1817013at2"/>
<dbReference type="RefSeq" id="WP_072950518.1">
    <property type="nucleotide sequence ID" value="NZ_FRCT01000006.1"/>
</dbReference>
<feature type="chain" id="PRO_5012680870" evidence="1">
    <location>
        <begin position="24"/>
        <end position="446"/>
    </location>
</feature>
<dbReference type="Proteomes" id="UP000184394">
    <property type="component" value="Unassembled WGS sequence"/>
</dbReference>
<sequence>MKNKCSWKKATAFLMSMALTAGAMPVCGSSLFKADNALVANAESVAKAPAVGTLFKVGDTISITGKTYFIVDDDPNSGKALAEVNSDLTITGYENSDFDNQYIWKTGDVELIPLHKGFYITRKDASVDPEGFYIASGSGTSEDPFVLGLTAPKFDGRNITLNDGISMNFIVGEVNNSNSADLKVKLSGDCAEANTVQDLEIKTINGKEVYCATANVNASKMDSKITAELYYGSNEKAIDTLAFSVNDYLAAVDTTGNTKLEALVNATKQYGAVSASYFGGSELPKVKDHTNDILNSVVSFGEGFSYNLFKPSKMVEGETFTTSSLEPSDAMISLVLSSKLAVRLYVANYDEKASNMAGAEPMGKIDEYFDAYAIKGANDKYCFEIPNIAPTKLGQLYDINYLGTHYLFTPMAWAYRVMSKDDAPKKDTAMANALYEYYTAASNYVG</sequence>
<dbReference type="EMBL" id="FRCT01000006">
    <property type="protein sequence ID" value="SHM54334.1"/>
    <property type="molecule type" value="Genomic_DNA"/>
</dbReference>
<proteinExistence type="predicted"/>
<evidence type="ECO:0000313" key="2">
    <source>
        <dbReference type="EMBL" id="SHM54334.1"/>
    </source>
</evidence>
<accession>A0A1M7JMU6</accession>
<organism evidence="2 3">
    <name type="scientific">Ruminococcus flavefaciens</name>
    <dbReference type="NCBI Taxonomy" id="1265"/>
    <lineage>
        <taxon>Bacteria</taxon>
        <taxon>Bacillati</taxon>
        <taxon>Bacillota</taxon>
        <taxon>Clostridia</taxon>
        <taxon>Eubacteriales</taxon>
        <taxon>Oscillospiraceae</taxon>
        <taxon>Ruminococcus</taxon>
    </lineage>
</organism>
<feature type="signal peptide" evidence="1">
    <location>
        <begin position="1"/>
        <end position="23"/>
    </location>
</feature>